<feature type="region of interest" description="Disordered" evidence="1">
    <location>
        <begin position="212"/>
        <end position="231"/>
    </location>
</feature>
<keyword evidence="2" id="KW-0812">Transmembrane</keyword>
<keyword evidence="4" id="KW-1185">Reference proteome</keyword>
<dbReference type="AlphaFoldDB" id="A0A8S9ZDV4"/>
<accession>A0A8S9ZDV4</accession>
<evidence type="ECO:0000256" key="1">
    <source>
        <dbReference type="SAM" id="MobiDB-lite"/>
    </source>
</evidence>
<protein>
    <submittedName>
        <fullName evidence="3">Uncharacterized protein</fullName>
    </submittedName>
</protein>
<name>A0A8S9ZDV4_9BILA</name>
<dbReference type="EMBL" id="JABEBT010000139">
    <property type="protein sequence ID" value="KAF7629869.1"/>
    <property type="molecule type" value="Genomic_DNA"/>
</dbReference>
<feature type="transmembrane region" description="Helical" evidence="2">
    <location>
        <begin position="240"/>
        <end position="265"/>
    </location>
</feature>
<organism evidence="3 4">
    <name type="scientific">Meloidogyne graminicola</name>
    <dbReference type="NCBI Taxonomy" id="189291"/>
    <lineage>
        <taxon>Eukaryota</taxon>
        <taxon>Metazoa</taxon>
        <taxon>Ecdysozoa</taxon>
        <taxon>Nematoda</taxon>
        <taxon>Chromadorea</taxon>
        <taxon>Rhabditida</taxon>
        <taxon>Tylenchina</taxon>
        <taxon>Tylenchomorpha</taxon>
        <taxon>Tylenchoidea</taxon>
        <taxon>Meloidogynidae</taxon>
        <taxon>Meloidogyninae</taxon>
        <taxon>Meloidogyne</taxon>
    </lineage>
</organism>
<gene>
    <name evidence="3" type="ORF">Mgra_00009143</name>
</gene>
<dbReference type="Proteomes" id="UP000605970">
    <property type="component" value="Unassembled WGS sequence"/>
</dbReference>
<comment type="caution">
    <text evidence="3">The sequence shown here is derived from an EMBL/GenBank/DDBJ whole genome shotgun (WGS) entry which is preliminary data.</text>
</comment>
<proteinExistence type="predicted"/>
<evidence type="ECO:0000313" key="3">
    <source>
        <dbReference type="EMBL" id="KAF7629869.1"/>
    </source>
</evidence>
<evidence type="ECO:0000256" key="2">
    <source>
        <dbReference type="SAM" id="Phobius"/>
    </source>
</evidence>
<feature type="non-terminal residue" evidence="3">
    <location>
        <position position="273"/>
    </location>
</feature>
<evidence type="ECO:0000313" key="4">
    <source>
        <dbReference type="Proteomes" id="UP000605970"/>
    </source>
</evidence>
<keyword evidence="2" id="KW-0472">Membrane</keyword>
<feature type="compositionally biased region" description="Polar residues" evidence="1">
    <location>
        <begin position="41"/>
        <end position="64"/>
    </location>
</feature>
<keyword evidence="2" id="KW-1133">Transmembrane helix</keyword>
<feature type="region of interest" description="Disordered" evidence="1">
    <location>
        <begin position="41"/>
        <end position="74"/>
    </location>
</feature>
<sequence length="273" mass="27453">MEDELIIVAEGPPQSTTTKEQSISSLNFNFMGGLGTTSTPINANSNPFGSINSKPSNIFGSPLQQHPPPSFGTSFFGNSAAANNAFGSSSTNQSGAFGSFNTVTNTGSSGFGASPFASVTAAQSAFGAAPIFRKNTSPFASHFGNVANTGSNTTIGSGDGGEGSLMFGGGVKSNGCGSSTTTTGLGTTGGFSAFASKSTAFGQLARQHNEQQQNTSSLFGGGGSSSNTPSNISGGGGGTFFGGFVFFLETLVVLQLLLILVLWLVNKNLLPSQ</sequence>
<reference evidence="3" key="1">
    <citation type="journal article" date="2020" name="Ecol. Evol.">
        <title>Genome structure and content of the rice root-knot nematode (Meloidogyne graminicola).</title>
        <authorList>
            <person name="Phan N.T."/>
            <person name="Danchin E.G.J."/>
            <person name="Klopp C."/>
            <person name="Perfus-Barbeoch L."/>
            <person name="Kozlowski D.K."/>
            <person name="Koutsovoulos G.D."/>
            <person name="Lopez-Roques C."/>
            <person name="Bouchez O."/>
            <person name="Zahm M."/>
            <person name="Besnard G."/>
            <person name="Bellafiore S."/>
        </authorList>
    </citation>
    <scope>NUCLEOTIDE SEQUENCE</scope>
    <source>
        <strain evidence="3">VN-18</strain>
    </source>
</reference>